<comment type="similarity">
    <text evidence="4">Belongs to the flavoredoxin family.</text>
</comment>
<accession>A0A9P8TVS1</accession>
<keyword evidence="8" id="KW-1185">Reference proteome</keyword>
<evidence type="ECO:0000313" key="8">
    <source>
        <dbReference type="Proteomes" id="UP000827724"/>
    </source>
</evidence>
<comment type="caution">
    <text evidence="7">The sequence shown here is derived from an EMBL/GenBank/DDBJ whole genome shotgun (WGS) entry which is preliminary data.</text>
</comment>
<dbReference type="AlphaFoldDB" id="A0A9P8TVS1"/>
<evidence type="ECO:0000256" key="3">
    <source>
        <dbReference type="ARBA" id="ARBA00022643"/>
    </source>
</evidence>
<gene>
    <name evidence="7" type="ORF">Trco_006012</name>
</gene>
<dbReference type="InterPro" id="IPR012349">
    <property type="entry name" value="Split_barrel_FMN-bd"/>
</dbReference>
<comment type="cofactor">
    <cofactor evidence="1">
        <name>FMN</name>
        <dbReference type="ChEBI" id="CHEBI:58210"/>
    </cofactor>
</comment>
<feature type="region of interest" description="Disordered" evidence="5">
    <location>
        <begin position="1"/>
        <end position="34"/>
    </location>
</feature>
<evidence type="ECO:0000256" key="5">
    <source>
        <dbReference type="SAM" id="MobiDB-lite"/>
    </source>
</evidence>
<dbReference type="EMBL" id="JAIWOZ010000004">
    <property type="protein sequence ID" value="KAH6606859.1"/>
    <property type="molecule type" value="Genomic_DNA"/>
</dbReference>
<name>A0A9P8TVS1_9HYPO</name>
<proteinExistence type="inferred from homology"/>
<keyword evidence="2" id="KW-0285">Flavoprotein</keyword>
<dbReference type="Pfam" id="PF01613">
    <property type="entry name" value="Flavin_Reduct"/>
    <property type="match status" value="1"/>
</dbReference>
<keyword evidence="3" id="KW-0288">FMN</keyword>
<feature type="domain" description="Flavin reductase like" evidence="6">
    <location>
        <begin position="57"/>
        <end position="217"/>
    </location>
</feature>
<dbReference type="GO" id="GO:0010181">
    <property type="term" value="F:FMN binding"/>
    <property type="evidence" value="ECO:0007669"/>
    <property type="project" value="InterPro"/>
</dbReference>
<dbReference type="InterPro" id="IPR002563">
    <property type="entry name" value="Flavin_Rdtase-like_dom"/>
</dbReference>
<dbReference type="SMART" id="SM00903">
    <property type="entry name" value="Flavin_Reduct"/>
    <property type="match status" value="1"/>
</dbReference>
<evidence type="ECO:0000259" key="6">
    <source>
        <dbReference type="SMART" id="SM00903"/>
    </source>
</evidence>
<organism evidence="7 8">
    <name type="scientific">Trichoderma cornu-damae</name>
    <dbReference type="NCBI Taxonomy" id="654480"/>
    <lineage>
        <taxon>Eukaryota</taxon>
        <taxon>Fungi</taxon>
        <taxon>Dikarya</taxon>
        <taxon>Ascomycota</taxon>
        <taxon>Pezizomycotina</taxon>
        <taxon>Sordariomycetes</taxon>
        <taxon>Hypocreomycetidae</taxon>
        <taxon>Hypocreales</taxon>
        <taxon>Hypocreaceae</taxon>
        <taxon>Trichoderma</taxon>
    </lineage>
</organism>
<evidence type="ECO:0000256" key="4">
    <source>
        <dbReference type="ARBA" id="ARBA00038054"/>
    </source>
</evidence>
<dbReference type="SUPFAM" id="SSF50475">
    <property type="entry name" value="FMN-binding split barrel"/>
    <property type="match status" value="1"/>
</dbReference>
<dbReference type="PANTHER" id="PTHR33798">
    <property type="entry name" value="FLAVOPROTEIN OXYGENASE"/>
    <property type="match status" value="1"/>
</dbReference>
<evidence type="ECO:0000256" key="1">
    <source>
        <dbReference type="ARBA" id="ARBA00001917"/>
    </source>
</evidence>
<evidence type="ECO:0000313" key="7">
    <source>
        <dbReference type="EMBL" id="KAH6606859.1"/>
    </source>
</evidence>
<dbReference type="Gene3D" id="2.30.110.10">
    <property type="entry name" value="Electron Transport, Fmn-binding Protein, Chain A"/>
    <property type="match status" value="1"/>
</dbReference>
<protein>
    <recommendedName>
        <fullName evidence="6">Flavin reductase like domain-containing protein</fullName>
    </recommendedName>
</protein>
<evidence type="ECO:0000256" key="2">
    <source>
        <dbReference type="ARBA" id="ARBA00022630"/>
    </source>
</evidence>
<dbReference type="PANTHER" id="PTHR33798:SF5">
    <property type="entry name" value="FLAVIN REDUCTASE LIKE DOMAIN-CONTAINING PROTEIN"/>
    <property type="match status" value="1"/>
</dbReference>
<reference evidence="7" key="1">
    <citation type="submission" date="2021-08" db="EMBL/GenBank/DDBJ databases">
        <title>Chromosome-Level Trichoderma cornu-damae using Hi-C Data.</title>
        <authorList>
            <person name="Kim C.S."/>
        </authorList>
    </citation>
    <scope>NUCLEOTIDE SEQUENCE</scope>
    <source>
        <strain evidence="7">KA19-0412C</strain>
    </source>
</reference>
<dbReference type="Proteomes" id="UP000827724">
    <property type="component" value="Unassembled WGS sequence"/>
</dbReference>
<feature type="non-terminal residue" evidence="7">
    <location>
        <position position="1"/>
    </location>
</feature>
<dbReference type="OrthoDB" id="10250990at2759"/>
<sequence length="265" mass="28847">RISPAPNPDWKFGNGSNHLDAASPSSSNHSDRAKSHTLIDPYANGREPVLNYSLLISAIAPRPIAFISTLSADGKTPNLAPYSYFNLVTHDPPTFVVGFAHPRTGPKDSFVNVRDSKECVINIVSEHYVEAANSTSIDTPYGTSEWSVAGLTADYSCETVKAPRVKEAIFSVEAKLDSIKEIESKSTPGTASAWLAVLEGTRFWVRDDALSEKQDHVSPEVLRPIGRMGGVLYSKTAELVEMPRPQFENDLGGAEGYKKLLDGNR</sequence>